<dbReference type="Pfam" id="PF02698">
    <property type="entry name" value="DUF218"/>
    <property type="match status" value="1"/>
</dbReference>
<sequence length="164" mass="18489">MKAKKDLDYIIVLGAHVDGTRLTLALLERTRRACQYLKDNPGTRAVLSGGKGSGEAVSEAQAMYRYLTGHGISGERLLKEETSANTRENIAFSLKKIGTRDVSVGIVTNNFHVYRGTVIARRWGFKEVYGIPARYRSWRLLVYIPREILALLKDGLFYWPVRGN</sequence>
<dbReference type="GO" id="GO:0000270">
    <property type="term" value="P:peptidoglycan metabolic process"/>
    <property type="evidence" value="ECO:0007669"/>
    <property type="project" value="TreeGrafter"/>
</dbReference>
<evidence type="ECO:0000259" key="1">
    <source>
        <dbReference type="Pfam" id="PF02698"/>
    </source>
</evidence>
<dbReference type="InterPro" id="IPR003848">
    <property type="entry name" value="DUF218"/>
</dbReference>
<organism evidence="2 3">
    <name type="scientific">Candidatus Blautia faecigallinarum</name>
    <dbReference type="NCBI Taxonomy" id="2838488"/>
    <lineage>
        <taxon>Bacteria</taxon>
        <taxon>Bacillati</taxon>
        <taxon>Bacillota</taxon>
        <taxon>Clostridia</taxon>
        <taxon>Lachnospirales</taxon>
        <taxon>Lachnospiraceae</taxon>
        <taxon>Blautia</taxon>
    </lineage>
</organism>
<gene>
    <name evidence="2" type="ORF">IAA21_10290</name>
</gene>
<protein>
    <submittedName>
        <fullName evidence="2">YdcF family protein</fullName>
    </submittedName>
</protein>
<proteinExistence type="predicted"/>
<dbReference type="InterPro" id="IPR051599">
    <property type="entry name" value="Cell_Envelope_Assoc"/>
</dbReference>
<dbReference type="GO" id="GO:0005886">
    <property type="term" value="C:plasma membrane"/>
    <property type="evidence" value="ECO:0007669"/>
    <property type="project" value="TreeGrafter"/>
</dbReference>
<dbReference type="CDD" id="cd06259">
    <property type="entry name" value="YdcF-like"/>
    <property type="match status" value="1"/>
</dbReference>
<dbReference type="Gene3D" id="3.40.50.620">
    <property type="entry name" value="HUPs"/>
    <property type="match status" value="1"/>
</dbReference>
<dbReference type="PANTHER" id="PTHR30336:SF4">
    <property type="entry name" value="ENVELOPE BIOGENESIS FACTOR ELYC"/>
    <property type="match status" value="1"/>
</dbReference>
<reference evidence="2" key="2">
    <citation type="submission" date="2021-04" db="EMBL/GenBank/DDBJ databases">
        <authorList>
            <person name="Gilroy R."/>
        </authorList>
    </citation>
    <scope>NUCLEOTIDE SEQUENCE</scope>
    <source>
        <strain evidence="2">14324</strain>
    </source>
</reference>
<dbReference type="GO" id="GO:0043164">
    <property type="term" value="P:Gram-negative-bacterium-type cell wall biogenesis"/>
    <property type="evidence" value="ECO:0007669"/>
    <property type="project" value="TreeGrafter"/>
</dbReference>
<dbReference type="EMBL" id="DXBU01000137">
    <property type="protein sequence ID" value="HIZ23168.1"/>
    <property type="molecule type" value="Genomic_DNA"/>
</dbReference>
<comment type="caution">
    <text evidence="2">The sequence shown here is derived from an EMBL/GenBank/DDBJ whole genome shotgun (WGS) entry which is preliminary data.</text>
</comment>
<dbReference type="InterPro" id="IPR014729">
    <property type="entry name" value="Rossmann-like_a/b/a_fold"/>
</dbReference>
<name>A0A9D2DU78_9FIRM</name>
<dbReference type="AlphaFoldDB" id="A0A9D2DU78"/>
<accession>A0A9D2DU78</accession>
<dbReference type="PANTHER" id="PTHR30336">
    <property type="entry name" value="INNER MEMBRANE PROTEIN, PROBABLE PERMEASE"/>
    <property type="match status" value="1"/>
</dbReference>
<feature type="domain" description="DUF218" evidence="1">
    <location>
        <begin position="8"/>
        <end position="133"/>
    </location>
</feature>
<reference evidence="2" key="1">
    <citation type="journal article" date="2021" name="PeerJ">
        <title>Extensive microbial diversity within the chicken gut microbiome revealed by metagenomics and culture.</title>
        <authorList>
            <person name="Gilroy R."/>
            <person name="Ravi A."/>
            <person name="Getino M."/>
            <person name="Pursley I."/>
            <person name="Horton D.L."/>
            <person name="Alikhan N.F."/>
            <person name="Baker D."/>
            <person name="Gharbi K."/>
            <person name="Hall N."/>
            <person name="Watson M."/>
            <person name="Adriaenssens E.M."/>
            <person name="Foster-Nyarko E."/>
            <person name="Jarju S."/>
            <person name="Secka A."/>
            <person name="Antonio M."/>
            <person name="Oren A."/>
            <person name="Chaudhuri R.R."/>
            <person name="La Ragione R."/>
            <person name="Hildebrand F."/>
            <person name="Pallen M.J."/>
        </authorList>
    </citation>
    <scope>NUCLEOTIDE SEQUENCE</scope>
    <source>
        <strain evidence="2">14324</strain>
    </source>
</reference>
<evidence type="ECO:0000313" key="3">
    <source>
        <dbReference type="Proteomes" id="UP000824041"/>
    </source>
</evidence>
<evidence type="ECO:0000313" key="2">
    <source>
        <dbReference type="EMBL" id="HIZ23168.1"/>
    </source>
</evidence>
<dbReference type="Proteomes" id="UP000824041">
    <property type="component" value="Unassembled WGS sequence"/>
</dbReference>